<keyword evidence="1" id="KW-0812">Transmembrane</keyword>
<dbReference type="STRING" id="56857.A0A200RBK6"/>
<comment type="caution">
    <text evidence="2">The sequence shown here is derived from an EMBL/GenBank/DDBJ whole genome shotgun (WGS) entry which is preliminary data.</text>
</comment>
<gene>
    <name evidence="2" type="ORF">BVC80_1665g50</name>
</gene>
<protein>
    <submittedName>
        <fullName evidence="2">AWPM-19-like</fullName>
    </submittedName>
</protein>
<evidence type="ECO:0000313" key="2">
    <source>
        <dbReference type="EMBL" id="OVA20087.1"/>
    </source>
</evidence>
<dbReference type="PANTHER" id="PTHR33294:SF3">
    <property type="entry name" value="AWPM-19-LIKE FAMILY PROTEIN"/>
    <property type="match status" value="1"/>
</dbReference>
<evidence type="ECO:0000256" key="1">
    <source>
        <dbReference type="SAM" id="Phobius"/>
    </source>
</evidence>
<dbReference type="AlphaFoldDB" id="A0A200RBK6"/>
<dbReference type="FunCoup" id="A0A200RBK6">
    <property type="interactions" value="227"/>
</dbReference>
<dbReference type="OMA" id="KEIDIGW"/>
<feature type="transmembrane region" description="Helical" evidence="1">
    <location>
        <begin position="12"/>
        <end position="35"/>
    </location>
</feature>
<keyword evidence="3" id="KW-1185">Reference proteome</keyword>
<organism evidence="2 3">
    <name type="scientific">Macleaya cordata</name>
    <name type="common">Five-seeded plume-poppy</name>
    <name type="synonym">Bocconia cordata</name>
    <dbReference type="NCBI Taxonomy" id="56857"/>
    <lineage>
        <taxon>Eukaryota</taxon>
        <taxon>Viridiplantae</taxon>
        <taxon>Streptophyta</taxon>
        <taxon>Embryophyta</taxon>
        <taxon>Tracheophyta</taxon>
        <taxon>Spermatophyta</taxon>
        <taxon>Magnoliopsida</taxon>
        <taxon>Ranunculales</taxon>
        <taxon>Papaveraceae</taxon>
        <taxon>Papaveroideae</taxon>
        <taxon>Macleaya</taxon>
    </lineage>
</organism>
<dbReference type="OrthoDB" id="779714at2759"/>
<proteinExistence type="predicted"/>
<dbReference type="InParanoid" id="A0A200RBK6"/>
<feature type="transmembrane region" description="Helical" evidence="1">
    <location>
        <begin position="55"/>
        <end position="77"/>
    </location>
</feature>
<dbReference type="Proteomes" id="UP000195402">
    <property type="component" value="Unassembled WGS sequence"/>
</dbReference>
<dbReference type="InterPro" id="IPR008390">
    <property type="entry name" value="AWPM-19"/>
</dbReference>
<accession>A0A200RBK6</accession>
<keyword evidence="1" id="KW-0472">Membrane</keyword>
<dbReference type="Pfam" id="PF05512">
    <property type="entry name" value="AWPM-19"/>
    <property type="match status" value="1"/>
</dbReference>
<dbReference type="PANTHER" id="PTHR33294">
    <property type="entry name" value="AWPM-19-LIKE FAMILY PROTEIN"/>
    <property type="match status" value="1"/>
</dbReference>
<keyword evidence="1" id="KW-1133">Transmembrane helix</keyword>
<feature type="transmembrane region" description="Helical" evidence="1">
    <location>
        <begin position="137"/>
        <end position="156"/>
    </location>
</feature>
<dbReference type="EMBL" id="MVGT01000148">
    <property type="protein sequence ID" value="OVA20087.1"/>
    <property type="molecule type" value="Genomic_DNA"/>
</dbReference>
<feature type="transmembrane region" description="Helical" evidence="1">
    <location>
        <begin position="97"/>
        <end position="117"/>
    </location>
</feature>
<name>A0A200RBK6_MACCD</name>
<sequence>MAAGAAKSLAFFLLFINLVMYGIVSIIAGWALQYGINHTYEKASTLVMPAHLFPIYFPIGNMATGFFVMFSLIAGLVGIATSISGINSILQWNAPNLLSAATTSIITWSLTLLAMGLACKEINIGDRGSNLRALETFTFILSGTQLVCMGAIHAGVKDVIH</sequence>
<reference evidence="2 3" key="1">
    <citation type="journal article" date="2017" name="Mol. Plant">
        <title>The Genome of Medicinal Plant Macleaya cordata Provides New Insights into Benzylisoquinoline Alkaloids Metabolism.</title>
        <authorList>
            <person name="Liu X."/>
            <person name="Liu Y."/>
            <person name="Huang P."/>
            <person name="Ma Y."/>
            <person name="Qing Z."/>
            <person name="Tang Q."/>
            <person name="Cao H."/>
            <person name="Cheng P."/>
            <person name="Zheng Y."/>
            <person name="Yuan Z."/>
            <person name="Zhou Y."/>
            <person name="Liu J."/>
            <person name="Tang Z."/>
            <person name="Zhuo Y."/>
            <person name="Zhang Y."/>
            <person name="Yu L."/>
            <person name="Huang J."/>
            <person name="Yang P."/>
            <person name="Peng Q."/>
            <person name="Zhang J."/>
            <person name="Jiang W."/>
            <person name="Zhang Z."/>
            <person name="Lin K."/>
            <person name="Ro D.K."/>
            <person name="Chen X."/>
            <person name="Xiong X."/>
            <person name="Shang Y."/>
            <person name="Huang S."/>
            <person name="Zeng J."/>
        </authorList>
    </citation>
    <scope>NUCLEOTIDE SEQUENCE [LARGE SCALE GENOMIC DNA]</scope>
    <source>
        <strain evidence="3">cv. BLH2017</strain>
        <tissue evidence="2">Root</tissue>
    </source>
</reference>
<evidence type="ECO:0000313" key="3">
    <source>
        <dbReference type="Proteomes" id="UP000195402"/>
    </source>
</evidence>